<dbReference type="EMBL" id="PDOF01000001">
    <property type="protein sequence ID" value="PYZ99033.1"/>
    <property type="molecule type" value="Genomic_DNA"/>
</dbReference>
<feature type="transmembrane region" description="Helical" evidence="1">
    <location>
        <begin position="12"/>
        <end position="30"/>
    </location>
</feature>
<organism evidence="2 3">
    <name type="scientific">Alteribacter lacisalsi</name>
    <dbReference type="NCBI Taxonomy" id="2045244"/>
    <lineage>
        <taxon>Bacteria</taxon>
        <taxon>Bacillati</taxon>
        <taxon>Bacillota</taxon>
        <taxon>Bacilli</taxon>
        <taxon>Bacillales</taxon>
        <taxon>Bacillaceae</taxon>
        <taxon>Alteribacter</taxon>
    </lineage>
</organism>
<gene>
    <name evidence="2" type="ORF">CR205_10865</name>
</gene>
<keyword evidence="1" id="KW-1133">Transmembrane helix</keyword>
<keyword evidence="1" id="KW-0812">Transmembrane</keyword>
<evidence type="ECO:0000313" key="3">
    <source>
        <dbReference type="Proteomes" id="UP000248066"/>
    </source>
</evidence>
<feature type="transmembrane region" description="Helical" evidence="1">
    <location>
        <begin position="85"/>
        <end position="112"/>
    </location>
</feature>
<feature type="transmembrane region" description="Helical" evidence="1">
    <location>
        <begin position="153"/>
        <end position="186"/>
    </location>
</feature>
<accession>A0A2W0HAY7</accession>
<feature type="transmembrane region" description="Helical" evidence="1">
    <location>
        <begin position="206"/>
        <end position="227"/>
    </location>
</feature>
<keyword evidence="3" id="KW-1185">Reference proteome</keyword>
<evidence type="ECO:0000313" key="2">
    <source>
        <dbReference type="EMBL" id="PYZ99033.1"/>
    </source>
</evidence>
<comment type="caution">
    <text evidence="2">The sequence shown here is derived from an EMBL/GenBank/DDBJ whole genome shotgun (WGS) entry which is preliminary data.</text>
</comment>
<feature type="transmembrane region" description="Helical" evidence="1">
    <location>
        <begin position="118"/>
        <end position="141"/>
    </location>
</feature>
<dbReference type="Proteomes" id="UP000248066">
    <property type="component" value="Unassembled WGS sequence"/>
</dbReference>
<keyword evidence="1" id="KW-0472">Membrane</keyword>
<protein>
    <submittedName>
        <fullName evidence="2">Uncharacterized protein</fullName>
    </submittedName>
</protein>
<name>A0A2W0HAY7_9BACI</name>
<proteinExistence type="predicted"/>
<feature type="transmembrane region" description="Helical" evidence="1">
    <location>
        <begin position="42"/>
        <end position="64"/>
    </location>
</feature>
<reference evidence="2 3" key="1">
    <citation type="submission" date="2017-10" db="EMBL/GenBank/DDBJ databases">
        <title>Bacillus sp. nov., a halophilic bacterium isolated from a Yangshapao Lake.</title>
        <authorList>
            <person name="Wang H."/>
        </authorList>
    </citation>
    <scope>NUCLEOTIDE SEQUENCE [LARGE SCALE GENOMIC DNA]</scope>
    <source>
        <strain evidence="2 3">YSP-3</strain>
    </source>
</reference>
<sequence length="236" mass="25411">MKTAFTSKVQLFFVLGFPLVYMIAVNMHWFSEPPAEAAYTGLLAMFVTVQVFIVAMQTIMNLVASREGGFFKMFTFIAGRPGPVVFGQILANYVFLIANTFVLAGTAGLLFGHLTLAIVLHAVTVAAITMIPATLALSWILMLKLTQQSFAPLMSISIFVVLFITFNQIVSGAFAVPFAVINPAYFTYQIAMNIPGVQAGIPEVSAGILAGIGVLYLAGGTAVLKWIRLSSPVMRT</sequence>
<dbReference type="AlphaFoldDB" id="A0A2W0HAY7"/>
<evidence type="ECO:0000256" key="1">
    <source>
        <dbReference type="SAM" id="Phobius"/>
    </source>
</evidence>